<evidence type="ECO:0000313" key="2">
    <source>
        <dbReference type="EMBL" id="TNN72004.1"/>
    </source>
</evidence>
<feature type="region of interest" description="Disordered" evidence="1">
    <location>
        <begin position="358"/>
        <end position="380"/>
    </location>
</feature>
<comment type="caution">
    <text evidence="2">The sequence shown here is derived from an EMBL/GenBank/DDBJ whole genome shotgun (WGS) entry which is preliminary data.</text>
</comment>
<accession>A0A4Z2I3W5</accession>
<feature type="compositionally biased region" description="Basic and acidic residues" evidence="1">
    <location>
        <begin position="704"/>
        <end position="731"/>
    </location>
</feature>
<dbReference type="EMBL" id="SRLO01000143">
    <property type="protein sequence ID" value="TNN72004.1"/>
    <property type="molecule type" value="Genomic_DNA"/>
</dbReference>
<feature type="region of interest" description="Disordered" evidence="1">
    <location>
        <begin position="1"/>
        <end position="33"/>
    </location>
</feature>
<feature type="region of interest" description="Disordered" evidence="1">
    <location>
        <begin position="62"/>
        <end position="83"/>
    </location>
</feature>
<organism evidence="2 3">
    <name type="scientific">Liparis tanakae</name>
    <name type="common">Tanaka's snailfish</name>
    <dbReference type="NCBI Taxonomy" id="230148"/>
    <lineage>
        <taxon>Eukaryota</taxon>
        <taxon>Metazoa</taxon>
        <taxon>Chordata</taxon>
        <taxon>Craniata</taxon>
        <taxon>Vertebrata</taxon>
        <taxon>Euteleostomi</taxon>
        <taxon>Actinopterygii</taxon>
        <taxon>Neopterygii</taxon>
        <taxon>Teleostei</taxon>
        <taxon>Neoteleostei</taxon>
        <taxon>Acanthomorphata</taxon>
        <taxon>Eupercaria</taxon>
        <taxon>Perciformes</taxon>
        <taxon>Cottioidei</taxon>
        <taxon>Cottales</taxon>
        <taxon>Liparidae</taxon>
        <taxon>Liparis</taxon>
    </lineage>
</organism>
<feature type="region of interest" description="Disordered" evidence="1">
    <location>
        <begin position="305"/>
        <end position="324"/>
    </location>
</feature>
<evidence type="ECO:0000313" key="3">
    <source>
        <dbReference type="Proteomes" id="UP000314294"/>
    </source>
</evidence>
<feature type="compositionally biased region" description="Basic residues" evidence="1">
    <location>
        <begin position="370"/>
        <end position="380"/>
    </location>
</feature>
<feature type="region of interest" description="Disordered" evidence="1">
    <location>
        <begin position="231"/>
        <end position="274"/>
    </location>
</feature>
<feature type="region of interest" description="Disordered" evidence="1">
    <location>
        <begin position="702"/>
        <end position="731"/>
    </location>
</feature>
<feature type="region of interest" description="Disordered" evidence="1">
    <location>
        <begin position="112"/>
        <end position="145"/>
    </location>
</feature>
<feature type="region of interest" description="Disordered" evidence="1">
    <location>
        <begin position="464"/>
        <end position="487"/>
    </location>
</feature>
<dbReference type="AlphaFoldDB" id="A0A4Z2I3W5"/>
<reference evidence="2 3" key="1">
    <citation type="submission" date="2019-03" db="EMBL/GenBank/DDBJ databases">
        <title>First draft genome of Liparis tanakae, snailfish: a comprehensive survey of snailfish specific genes.</title>
        <authorList>
            <person name="Kim W."/>
            <person name="Song I."/>
            <person name="Jeong J.-H."/>
            <person name="Kim D."/>
            <person name="Kim S."/>
            <person name="Ryu S."/>
            <person name="Song J.Y."/>
            <person name="Lee S.K."/>
        </authorList>
    </citation>
    <scope>NUCLEOTIDE SEQUENCE [LARGE SCALE GENOMIC DNA]</scope>
    <source>
        <tissue evidence="2">Muscle</tissue>
    </source>
</reference>
<sequence length="892" mass="91174">MVPVTGVSSSPVMTSSGLEALEGSGHGVGPQRTRCLDQVAGPTPVHHRVREGAAAAALQDGVRNGGRGDAAPPAAAHRHAGAPHAALLAHRLRRPQQPGAVGALEANAVAAGAAASQHRAEPQRGRRADAGPAARHGALPGASGAAAQDGVAHRLVALEAHVLHHVVVVEAGAVQEAVADVLRRVAARDVAARRRAVPHAVRPAGARGVPAERVALVAFVDHLAAHAEVRPQAAPVGDRGGSAAVGRDAGGGAAAPGAVGPTHDDGFPPQEETGPTAQLDLVVEAESLSVSDDVIGDSRATARHRLAPRRPSAPRLVRPAGDGVAARQDESKIALVAQDLRVHERTAAAASRAVGDGARVAAGDGPTHRGAVRPRSPRHAAPRRLPLQLVAVLAGVRDGAAEGGVGHVGPAVLRGGRRLALGGDAGRRRAVPAAVLPARQPGGGGEVVALVAAVLDERAVEEAQVRRRGRRPGGGGGAPRPHVFPEVDVRRQAAVRRHADGRRAGPVELLAGHVVLAHELEAREAAVEDGDAEAVILALHEAVVDGARRRAGDLHAGGGRRVPLAAGQALQRLRALEAVTTATGVGGVVPELQFRIHDFPVGGLFGGGAFDGAAGRHAAHPEPRLPAQDGGVARQVVPGPAAVQRLAGVHQALHVHHAVGYLHRLRALHRDAFWVRAAPLAARQARHGAFFPQREAVHARVARHGAEGERRRGRGRPAERHLGRRAAEHAAAHGEAVVPLLGRRAAEDAGALQDEAVLAGQLHRAGVVVQPLQHQVVLLQRRLGALHRRAARAPRLVPAAELQAGPGGVPRQVVALVARVLHLAAHLEVGAPVVAVEQVGGGVAGQQDAAGRVAVGPQAVGLADAVRVAEQLVAGVTGVRHLAVEGEPTSDL</sequence>
<feature type="compositionally biased region" description="Basic and acidic residues" evidence="1">
    <location>
        <begin position="118"/>
        <end position="129"/>
    </location>
</feature>
<dbReference type="Proteomes" id="UP000314294">
    <property type="component" value="Unassembled WGS sequence"/>
</dbReference>
<feature type="compositionally biased region" description="Polar residues" evidence="1">
    <location>
        <begin position="1"/>
        <end position="17"/>
    </location>
</feature>
<feature type="compositionally biased region" description="Low complexity" evidence="1">
    <location>
        <begin position="309"/>
        <end position="320"/>
    </location>
</feature>
<keyword evidence="3" id="KW-1185">Reference proteome</keyword>
<gene>
    <name evidence="2" type="ORF">EYF80_017792</name>
</gene>
<evidence type="ECO:0000256" key="1">
    <source>
        <dbReference type="SAM" id="MobiDB-lite"/>
    </source>
</evidence>
<protein>
    <submittedName>
        <fullName evidence="2">Uncharacterized protein</fullName>
    </submittedName>
</protein>
<name>A0A4Z2I3W5_9TELE</name>
<proteinExistence type="predicted"/>